<dbReference type="PANTHER" id="PTHR48012">
    <property type="entry name" value="STERILE20-LIKE KINASE, ISOFORM B-RELATED"/>
    <property type="match status" value="1"/>
</dbReference>
<evidence type="ECO:0000256" key="3">
    <source>
        <dbReference type="SAM" id="MobiDB-lite"/>
    </source>
</evidence>
<name>A0ABQ7X9D7_BRANA</name>
<protein>
    <submittedName>
        <fullName evidence="4">Uncharacterized protein</fullName>
    </submittedName>
</protein>
<evidence type="ECO:0000313" key="5">
    <source>
        <dbReference type="Proteomes" id="UP000824890"/>
    </source>
</evidence>
<feature type="compositionally biased region" description="Low complexity" evidence="3">
    <location>
        <begin position="211"/>
        <end position="226"/>
    </location>
</feature>
<feature type="compositionally biased region" description="Basic and acidic residues" evidence="3">
    <location>
        <begin position="360"/>
        <end position="382"/>
    </location>
</feature>
<feature type="region of interest" description="Disordered" evidence="3">
    <location>
        <begin position="349"/>
        <end position="398"/>
    </location>
</feature>
<dbReference type="PANTHER" id="PTHR48012:SF12">
    <property type="entry name" value="PROTEIN KINASE SUPERFAMILY PROTEIN"/>
    <property type="match status" value="1"/>
</dbReference>
<proteinExistence type="predicted"/>
<evidence type="ECO:0000313" key="4">
    <source>
        <dbReference type="EMBL" id="KAH0852572.1"/>
    </source>
</evidence>
<keyword evidence="5" id="KW-1185">Reference proteome</keyword>
<organism evidence="4 5">
    <name type="scientific">Brassica napus</name>
    <name type="common">Rape</name>
    <dbReference type="NCBI Taxonomy" id="3708"/>
    <lineage>
        <taxon>Eukaryota</taxon>
        <taxon>Viridiplantae</taxon>
        <taxon>Streptophyta</taxon>
        <taxon>Embryophyta</taxon>
        <taxon>Tracheophyta</taxon>
        <taxon>Spermatophyta</taxon>
        <taxon>Magnoliopsida</taxon>
        <taxon>eudicotyledons</taxon>
        <taxon>Gunneridae</taxon>
        <taxon>Pentapetalae</taxon>
        <taxon>rosids</taxon>
        <taxon>malvids</taxon>
        <taxon>Brassicales</taxon>
        <taxon>Brassicaceae</taxon>
        <taxon>Brassiceae</taxon>
        <taxon>Brassica</taxon>
    </lineage>
</organism>
<accession>A0ABQ7X9D7</accession>
<dbReference type="EMBL" id="JAGKQM010001049">
    <property type="protein sequence ID" value="KAH0852572.1"/>
    <property type="molecule type" value="Genomic_DNA"/>
</dbReference>
<keyword evidence="2" id="KW-0067">ATP-binding</keyword>
<dbReference type="Proteomes" id="UP000824890">
    <property type="component" value="Unassembled WGS sequence"/>
</dbReference>
<feature type="region of interest" description="Disordered" evidence="3">
    <location>
        <begin position="95"/>
        <end position="135"/>
    </location>
</feature>
<dbReference type="InterPro" id="IPR050629">
    <property type="entry name" value="STE20/SPS1-PAK"/>
</dbReference>
<feature type="compositionally biased region" description="Polar residues" evidence="3">
    <location>
        <begin position="319"/>
        <end position="328"/>
    </location>
</feature>
<sequence length="523" mass="57524">MEMLSCGFWCICTINPDNFKEKDICRNTVLDGTRSDSKFRKGIMRRRTPLADLHPMRVLFIIPGKALLRPSAKELLKHRFIKSARKSPKLLERIRERPKYQVKEDEDSPTCDPKSPAESSGTVRVARDDRGHGTSGTRLDQWSFLGISSVFLVITMLRTCSYSFQGRTIKNAGWDFSIGGSQSAGTVRALKPPQSRERRQEVTSDQSFQKSSRASASQLSSTSGAAVPEISEGGFLKRDSYQNDCQEEDDSSLSGSGTVVIRSPRSSQSSSVFRDLSSGSTSRYTSFDDASTSGTVVVRGQNDDSGSPRTPKSRLGLQERSSSASEDSIANLAEAKVALEAGFRRSNARERLGNGKVNKRREQAKDSSDHLRSSRDDSDKQKPLIRSQQVSDDEDESELASLSASLSLLLLPSLKEAVGGDTSKGSVGHRVSRALVKMEREKPGSSEAFIAKLIEQLGSSKEVSVKEVQDMAIRVFGKTVNNDAENKRKQASKEFASNTNVSPLGRFLFSRWLGQTSRDLNPS</sequence>
<gene>
    <name evidence="4" type="ORF">HID58_093955</name>
</gene>
<feature type="compositionally biased region" description="Polar residues" evidence="3">
    <location>
        <begin position="279"/>
        <end position="295"/>
    </location>
</feature>
<keyword evidence="1" id="KW-0547">Nucleotide-binding</keyword>
<reference evidence="4 5" key="1">
    <citation type="submission" date="2021-05" db="EMBL/GenBank/DDBJ databases">
        <title>Genome Assembly of Synthetic Allotetraploid Brassica napus Reveals Homoeologous Exchanges between Subgenomes.</title>
        <authorList>
            <person name="Davis J.T."/>
        </authorList>
    </citation>
    <scope>NUCLEOTIDE SEQUENCE [LARGE SCALE GENOMIC DNA]</scope>
    <source>
        <strain evidence="5">cv. Da-Ae</strain>
        <tissue evidence="4">Seedling</tissue>
    </source>
</reference>
<feature type="region of interest" description="Disordered" evidence="3">
    <location>
        <begin position="183"/>
        <end position="230"/>
    </location>
</feature>
<feature type="compositionally biased region" description="Low complexity" evidence="3">
    <location>
        <begin position="259"/>
        <end position="278"/>
    </location>
</feature>
<feature type="region of interest" description="Disordered" evidence="3">
    <location>
        <begin position="242"/>
        <end position="328"/>
    </location>
</feature>
<evidence type="ECO:0000256" key="1">
    <source>
        <dbReference type="ARBA" id="ARBA00022741"/>
    </source>
</evidence>
<evidence type="ECO:0000256" key="2">
    <source>
        <dbReference type="ARBA" id="ARBA00022840"/>
    </source>
</evidence>
<comment type="caution">
    <text evidence="4">The sequence shown here is derived from an EMBL/GenBank/DDBJ whole genome shotgun (WGS) entry which is preliminary data.</text>
</comment>